<keyword evidence="2" id="KW-0808">Transferase</keyword>
<proteinExistence type="predicted"/>
<comment type="caution">
    <text evidence="2">The sequence shown here is derived from an EMBL/GenBank/DDBJ whole genome shotgun (WGS) entry which is preliminary data.</text>
</comment>
<dbReference type="OrthoDB" id="2397852at2759"/>
<dbReference type="SUPFAM" id="SSF56112">
    <property type="entry name" value="Protein kinase-like (PK-like)"/>
    <property type="match status" value="1"/>
</dbReference>
<feature type="domain" description="Serine-threonine/tyrosine-protein kinase catalytic" evidence="1">
    <location>
        <begin position="58"/>
        <end position="128"/>
    </location>
</feature>
<organism evidence="2 3">
    <name type="scientific">Gigaspora rosea</name>
    <dbReference type="NCBI Taxonomy" id="44941"/>
    <lineage>
        <taxon>Eukaryota</taxon>
        <taxon>Fungi</taxon>
        <taxon>Fungi incertae sedis</taxon>
        <taxon>Mucoromycota</taxon>
        <taxon>Glomeromycotina</taxon>
        <taxon>Glomeromycetes</taxon>
        <taxon>Diversisporales</taxon>
        <taxon>Gigasporaceae</taxon>
        <taxon>Gigaspora</taxon>
    </lineage>
</organism>
<evidence type="ECO:0000259" key="1">
    <source>
        <dbReference type="Pfam" id="PF07714"/>
    </source>
</evidence>
<dbReference type="Proteomes" id="UP000266673">
    <property type="component" value="Unassembled WGS sequence"/>
</dbReference>
<accession>A0A397V2P5</accession>
<gene>
    <name evidence="2" type="ORF">C2G38_2144480</name>
</gene>
<dbReference type="STRING" id="44941.A0A397V2P5"/>
<dbReference type="EMBL" id="QKWP01000911">
    <property type="protein sequence ID" value="RIB13576.1"/>
    <property type="molecule type" value="Genomic_DNA"/>
</dbReference>
<dbReference type="GO" id="GO:0004672">
    <property type="term" value="F:protein kinase activity"/>
    <property type="evidence" value="ECO:0007669"/>
    <property type="project" value="InterPro"/>
</dbReference>
<reference evidence="2 3" key="1">
    <citation type="submission" date="2018-06" db="EMBL/GenBank/DDBJ databases">
        <title>Comparative genomics reveals the genomic features of Rhizophagus irregularis, R. cerebriforme, R. diaphanum and Gigaspora rosea, and their symbiotic lifestyle signature.</title>
        <authorList>
            <person name="Morin E."/>
            <person name="San Clemente H."/>
            <person name="Chen E.C.H."/>
            <person name="De La Providencia I."/>
            <person name="Hainaut M."/>
            <person name="Kuo A."/>
            <person name="Kohler A."/>
            <person name="Murat C."/>
            <person name="Tang N."/>
            <person name="Roy S."/>
            <person name="Loubradou J."/>
            <person name="Henrissat B."/>
            <person name="Grigoriev I.V."/>
            <person name="Corradi N."/>
            <person name="Roux C."/>
            <person name="Martin F.M."/>
        </authorList>
    </citation>
    <scope>NUCLEOTIDE SEQUENCE [LARGE SCALE GENOMIC DNA]</scope>
    <source>
        <strain evidence="2 3">DAOM 194757</strain>
    </source>
</reference>
<dbReference type="InterPro" id="IPR001245">
    <property type="entry name" value="Ser-Thr/Tyr_kinase_cat_dom"/>
</dbReference>
<name>A0A397V2P5_9GLOM</name>
<keyword evidence="2" id="KW-0418">Kinase</keyword>
<keyword evidence="3" id="KW-1185">Reference proteome</keyword>
<protein>
    <submittedName>
        <fullName evidence="2">Kinase-like domain-containing protein</fullName>
    </submittedName>
</protein>
<dbReference type="Gene3D" id="1.10.510.10">
    <property type="entry name" value="Transferase(Phosphotransferase) domain 1"/>
    <property type="match status" value="1"/>
</dbReference>
<dbReference type="AlphaFoldDB" id="A0A397V2P5"/>
<evidence type="ECO:0000313" key="3">
    <source>
        <dbReference type="Proteomes" id="UP000266673"/>
    </source>
</evidence>
<dbReference type="Pfam" id="PF07714">
    <property type="entry name" value="PK_Tyr_Ser-Thr"/>
    <property type="match status" value="1"/>
</dbReference>
<evidence type="ECO:0000313" key="2">
    <source>
        <dbReference type="EMBL" id="RIB13576.1"/>
    </source>
</evidence>
<sequence>MRHKFVIIQSIYISFDNIEIIECVGRGEFSSGYKRYWIDGPRWVWNENEDFWRLSGPQNLKYIGFGITRDETGRFMFVMRYYENGNLYEYIDNNKGVIGWRDMTDLLWEIAGGLEKIHSEGFCHTEFTWRKSSD</sequence>
<dbReference type="InterPro" id="IPR011009">
    <property type="entry name" value="Kinase-like_dom_sf"/>
</dbReference>